<sequence length="111" mass="12463">MAQNSGVFNALQQIGLLASTEHTTVPYDSAAQLEPTLDAEPTANSSEFKKCELSEKSLRVCLDEVPAVPWLVLLFVLPLIVQVSRQSLLQFTPPIFPQRRRIHLSLCRFQE</sequence>
<dbReference type="RefSeq" id="WP_310654024.1">
    <property type="nucleotide sequence ID" value="NZ_JAPMLA010000005.1"/>
</dbReference>
<reference evidence="1" key="2">
    <citation type="submission" date="2022-11" db="EMBL/GenBank/DDBJ databases">
        <title>Prophages regulate Shewanella fidelis motility and biofilm formation: implications for gut colonization dynamics in Ciona robusta.</title>
        <authorList>
            <person name="Natarajan O."/>
            <person name="Gibboney S.L."/>
            <person name="Young M.N."/>
            <person name="Lim S.J."/>
            <person name="Pluta N."/>
            <person name="Atkinson C.G.F."/>
            <person name="Leigh B.A."/>
            <person name="Liberti A."/>
            <person name="Kees E."/>
            <person name="Breitbart M."/>
            <person name="Gralnick J."/>
            <person name="Dishaw L.J."/>
        </authorList>
    </citation>
    <scope>NUCLEOTIDE SEQUENCE</scope>
    <source>
        <strain evidence="1">3313</strain>
    </source>
</reference>
<evidence type="ECO:0000313" key="4">
    <source>
        <dbReference type="Proteomes" id="UP001271263"/>
    </source>
</evidence>
<proteinExistence type="predicted"/>
<dbReference type="Proteomes" id="UP001259340">
    <property type="component" value="Unassembled WGS sequence"/>
</dbReference>
<protein>
    <submittedName>
        <fullName evidence="1">Uncharacterized protein</fullName>
    </submittedName>
</protein>
<comment type="caution">
    <text evidence="1">The sequence shown here is derived from an EMBL/GenBank/DDBJ whole genome shotgun (WGS) entry which is preliminary data.</text>
</comment>
<dbReference type="EMBL" id="JAPMLD010000004">
    <property type="protein sequence ID" value="MDW4824839.1"/>
    <property type="molecule type" value="Genomic_DNA"/>
</dbReference>
<accession>A0AAW8NKL1</accession>
<evidence type="ECO:0000313" key="3">
    <source>
        <dbReference type="Proteomes" id="UP001259340"/>
    </source>
</evidence>
<evidence type="ECO:0000313" key="1">
    <source>
        <dbReference type="EMBL" id="MDR8522761.1"/>
    </source>
</evidence>
<dbReference type="Proteomes" id="UP001271263">
    <property type="component" value="Unassembled WGS sequence"/>
</dbReference>
<dbReference type="EMBL" id="JAPMLE010000001">
    <property type="protein sequence ID" value="MDR8522761.1"/>
    <property type="molecule type" value="Genomic_DNA"/>
</dbReference>
<evidence type="ECO:0000313" key="2">
    <source>
        <dbReference type="EMBL" id="MDW4824839.1"/>
    </source>
</evidence>
<reference evidence="2 4" key="1">
    <citation type="journal article" date="2022" name="bioRxiv">
        <title>Prophages regulate Shewanella fidelis 3313 motility and biofilm formation: implications for gut colonization dynamics in Ciona robusta.</title>
        <authorList>
            <person name="Natarajan O."/>
            <person name="Gibboney S.L."/>
            <person name="Young M.N."/>
            <person name="Lim S.J."/>
            <person name="Pluta N."/>
            <person name="Atkinson C.G."/>
            <person name="Leigh B.A."/>
            <person name="Liberti A."/>
            <person name="Kees E.D."/>
            <person name="Breitbart M."/>
            <person name="Gralnick J.A."/>
            <person name="Dishaw L.J."/>
        </authorList>
    </citation>
    <scope>NUCLEOTIDE SEQUENCE [LARGE SCALE GENOMIC DNA]</scope>
    <source>
        <strain evidence="2 4">JG4066</strain>
    </source>
</reference>
<name>A0AAW8NKL1_9GAMM</name>
<dbReference type="AlphaFoldDB" id="A0AAW8NKL1"/>
<organism evidence="1 3">
    <name type="scientific">Shewanella fidelis</name>
    <dbReference type="NCBI Taxonomy" id="173509"/>
    <lineage>
        <taxon>Bacteria</taxon>
        <taxon>Pseudomonadati</taxon>
        <taxon>Pseudomonadota</taxon>
        <taxon>Gammaproteobacteria</taxon>
        <taxon>Alteromonadales</taxon>
        <taxon>Shewanellaceae</taxon>
        <taxon>Shewanella</taxon>
    </lineage>
</organism>
<gene>
    <name evidence="1" type="ORF">OS133_03480</name>
    <name evidence="2" type="ORF">OS134_12285</name>
</gene>
<keyword evidence="4" id="KW-1185">Reference proteome</keyword>